<dbReference type="AlphaFoldDB" id="A0A0S2KBH0"/>
<proteinExistence type="predicted"/>
<gene>
    <name evidence="2" type="ORF">PS2015_971</name>
</gene>
<feature type="chain" id="PRO_5006601386" evidence="1">
    <location>
        <begin position="38"/>
        <end position="436"/>
    </location>
</feature>
<sequence length="436" mass="47725" precursor="true">MTDYRSSPKGSRTGFHRCLRAATLAMALTGLTATAQADWQRSYVIEWNEPAMYFGGESGIEGPGSDCPQGVNPEQDWVEVLVRAGYTRAEAEWLRNPANPTRSPVHGQNQMAFRGKDRANIYTNPESYPDPGLYPMTGSIAEGLNLDGNPDTGFTSPTGEPGIDNTFYKALGCWKTYRGPERLSSGAMQFNDGMRNGSWTMVIVVSGEGDDPRNDNNVMVGFYMSDDNMVKGGDGSISPDYTYRIAPHAKYEGLFPARTVDGVIESREAVTATLRDPGYTRDLELLEAQIRLEMKEDGSLRGYVGGYRPWRAVYDGWVNARGPVIESLTWVELPAVYYALKRSADYHPERGQQSGDNIQGNTHISYALRVDALPAFVVTPDTSEIASQVVSYKDLAPPLPEGSGPMIGRSRIVGGIVIDPNADYQAGPDAVILPPR</sequence>
<dbReference type="OrthoDB" id="8178235at2"/>
<evidence type="ECO:0000313" key="2">
    <source>
        <dbReference type="EMBL" id="ALO45640.1"/>
    </source>
</evidence>
<evidence type="ECO:0000256" key="1">
    <source>
        <dbReference type="SAM" id="SignalP"/>
    </source>
</evidence>
<name>A0A0S2KBH0_9GAMM</name>
<dbReference type="EMBL" id="CP013189">
    <property type="protein sequence ID" value="ALO45640.1"/>
    <property type="molecule type" value="Genomic_DNA"/>
</dbReference>
<accession>A0A0S2KBH0</accession>
<protein>
    <submittedName>
        <fullName evidence="2">Uncharacterized protein</fullName>
    </submittedName>
</protein>
<dbReference type="KEGG" id="pspi:PS2015_971"/>
<reference evidence="2 3" key="1">
    <citation type="submission" date="2015-11" db="EMBL/GenBank/DDBJ databases">
        <authorList>
            <person name="Zhang Y."/>
            <person name="Guo Z."/>
        </authorList>
    </citation>
    <scope>NUCLEOTIDE SEQUENCE [LARGE SCALE GENOMIC DNA]</scope>
    <source>
        <strain evidence="2 3">KCTC 32221</strain>
    </source>
</reference>
<dbReference type="RefSeq" id="WP_156412658.1">
    <property type="nucleotide sequence ID" value="NZ_CP013189.1"/>
</dbReference>
<evidence type="ECO:0000313" key="3">
    <source>
        <dbReference type="Proteomes" id="UP000065641"/>
    </source>
</evidence>
<dbReference type="Proteomes" id="UP000065641">
    <property type="component" value="Chromosome"/>
</dbReference>
<keyword evidence="3" id="KW-1185">Reference proteome</keyword>
<organism evidence="2 3">
    <name type="scientific">Pseudohongiella spirulinae</name>
    <dbReference type="NCBI Taxonomy" id="1249552"/>
    <lineage>
        <taxon>Bacteria</taxon>
        <taxon>Pseudomonadati</taxon>
        <taxon>Pseudomonadota</taxon>
        <taxon>Gammaproteobacteria</taxon>
        <taxon>Pseudomonadales</taxon>
        <taxon>Pseudohongiellaceae</taxon>
        <taxon>Pseudohongiella</taxon>
    </lineage>
</organism>
<feature type="signal peptide" evidence="1">
    <location>
        <begin position="1"/>
        <end position="37"/>
    </location>
</feature>
<keyword evidence="1" id="KW-0732">Signal</keyword>
<dbReference type="STRING" id="1249552.PS2015_971"/>